<proteinExistence type="predicted"/>
<organism evidence="2 3">
    <name type="scientific">Stylosanthes scabra</name>
    <dbReference type="NCBI Taxonomy" id="79078"/>
    <lineage>
        <taxon>Eukaryota</taxon>
        <taxon>Viridiplantae</taxon>
        <taxon>Streptophyta</taxon>
        <taxon>Embryophyta</taxon>
        <taxon>Tracheophyta</taxon>
        <taxon>Spermatophyta</taxon>
        <taxon>Magnoliopsida</taxon>
        <taxon>eudicotyledons</taxon>
        <taxon>Gunneridae</taxon>
        <taxon>Pentapetalae</taxon>
        <taxon>rosids</taxon>
        <taxon>fabids</taxon>
        <taxon>Fabales</taxon>
        <taxon>Fabaceae</taxon>
        <taxon>Papilionoideae</taxon>
        <taxon>50 kb inversion clade</taxon>
        <taxon>dalbergioids sensu lato</taxon>
        <taxon>Dalbergieae</taxon>
        <taxon>Pterocarpus clade</taxon>
        <taxon>Stylosanthes</taxon>
    </lineage>
</organism>
<evidence type="ECO:0000313" key="3">
    <source>
        <dbReference type="Proteomes" id="UP001341840"/>
    </source>
</evidence>
<keyword evidence="1" id="KW-0175">Coiled coil</keyword>
<dbReference type="PANTHER" id="PTHR37392:SF1">
    <property type="entry name" value="OS09G0556800 PROTEIN"/>
    <property type="match status" value="1"/>
</dbReference>
<evidence type="ECO:0000313" key="2">
    <source>
        <dbReference type="EMBL" id="MED6188084.1"/>
    </source>
</evidence>
<accession>A0ABU6WRZ2</accession>
<evidence type="ECO:0000256" key="1">
    <source>
        <dbReference type="SAM" id="Coils"/>
    </source>
</evidence>
<reference evidence="2 3" key="1">
    <citation type="journal article" date="2023" name="Plants (Basel)">
        <title>Bridging the Gap: Combining Genomics and Transcriptomics Approaches to Understand Stylosanthes scabra, an Orphan Legume from the Brazilian Caatinga.</title>
        <authorList>
            <person name="Ferreira-Neto J.R.C."/>
            <person name="da Silva M.D."/>
            <person name="Binneck E."/>
            <person name="de Melo N.F."/>
            <person name="da Silva R.H."/>
            <person name="de Melo A.L.T.M."/>
            <person name="Pandolfi V."/>
            <person name="Bustamante F.O."/>
            <person name="Brasileiro-Vidal A.C."/>
            <person name="Benko-Iseppon A.M."/>
        </authorList>
    </citation>
    <scope>NUCLEOTIDE SEQUENCE [LARGE SCALE GENOMIC DNA]</scope>
    <source>
        <tissue evidence="2">Leaves</tissue>
    </source>
</reference>
<protein>
    <submittedName>
        <fullName evidence="2">Uncharacterized protein</fullName>
    </submittedName>
</protein>
<gene>
    <name evidence="2" type="ORF">PIB30_082631</name>
</gene>
<feature type="coiled-coil region" evidence="1">
    <location>
        <begin position="7"/>
        <end position="41"/>
    </location>
</feature>
<feature type="non-terminal residue" evidence="2">
    <location>
        <position position="1"/>
    </location>
</feature>
<comment type="caution">
    <text evidence="2">The sequence shown here is derived from an EMBL/GenBank/DDBJ whole genome shotgun (WGS) entry which is preliminary data.</text>
</comment>
<name>A0ABU6WRZ2_9FABA</name>
<sequence length="103" mass="11673">KLIDLEAQTLMLAYHELKVLIENLQRRGAKIQQRVVQFMEESGPPEPFKGSNATEELKRKTFGTLFQNEAKKGHGGSGEADQIAGKSVKKQWGFEGFKKWKII</sequence>
<keyword evidence="3" id="KW-1185">Reference proteome</keyword>
<dbReference type="PANTHER" id="PTHR37392">
    <property type="entry name" value="OS09G0556800 PROTEIN"/>
    <property type="match status" value="1"/>
</dbReference>
<dbReference type="EMBL" id="JASCZI010182519">
    <property type="protein sequence ID" value="MED6188084.1"/>
    <property type="molecule type" value="Genomic_DNA"/>
</dbReference>
<dbReference type="Proteomes" id="UP001341840">
    <property type="component" value="Unassembled WGS sequence"/>
</dbReference>